<organism evidence="3 4">
    <name type="scientific">Krasilnikovia cinnamomea</name>
    <dbReference type="NCBI Taxonomy" id="349313"/>
    <lineage>
        <taxon>Bacteria</taxon>
        <taxon>Bacillati</taxon>
        <taxon>Actinomycetota</taxon>
        <taxon>Actinomycetes</taxon>
        <taxon>Micromonosporales</taxon>
        <taxon>Micromonosporaceae</taxon>
        <taxon>Krasilnikovia</taxon>
    </lineage>
</organism>
<dbReference type="GO" id="GO:0003677">
    <property type="term" value="F:DNA binding"/>
    <property type="evidence" value="ECO:0007669"/>
    <property type="project" value="InterPro"/>
</dbReference>
<dbReference type="Gene3D" id="3.40.50.300">
    <property type="entry name" value="P-loop containing nucleotide triphosphate hydrolases"/>
    <property type="match status" value="1"/>
</dbReference>
<dbReference type="AlphaFoldDB" id="A0A4Q7ZJC2"/>
<reference evidence="3 4" key="1">
    <citation type="submission" date="2019-02" db="EMBL/GenBank/DDBJ databases">
        <title>Sequencing the genomes of 1000 actinobacteria strains.</title>
        <authorList>
            <person name="Klenk H.-P."/>
        </authorList>
    </citation>
    <scope>NUCLEOTIDE SEQUENCE [LARGE SCALE GENOMIC DNA]</scope>
    <source>
        <strain evidence="3 4">DSM 45162</strain>
    </source>
</reference>
<dbReference type="CDD" id="cd00093">
    <property type="entry name" value="HTH_XRE"/>
    <property type="match status" value="1"/>
</dbReference>
<sequence>MTSEHGTGEPDARFAAVLRSRRKRAGLTQAELAARAGIGVRTVRDLERGRVARPQRTTAVLLADALGLAGADRAEFLGAARGYTPPAPPVPGLTAGGTPQPPPVVRLPPAGELIGRDADVAELVAELSHPVPDGAATRTARPVAEGPGGITLVGLAGVGKTVLALVVAHEIAAAHPADVAGIVVTDGSTAGEILGGVAAVFGVGRPEDLPARLADRSAVLLVDAVERSPDAVADALSRLRDGVPHLRFLATGRHPVGLPDERVRTVAPLVAPPAEVGAAPGEAATYPAVALFLDRLARVGRTPLDADEVAAVVTLVRRLGGLPLAIELAAARGRVLTVAEILDRYGDRVLDLSRAAASPPETVVSLRDAVDASYRLLDPAERNALRRLAMFRHRWSLRLAEQMLADGPTAGTDVVHVLDRLLGLGLLSVRGTRSSRFRLLDVVRDFGTERAAVKGELSGFRRRHAAVLADLAQQVAPDLVGGDLAAAAARLDDVAGDLGAALTFAAGEDPHTALRIAAALPCWWRFRSREVTGRQWLRRLLDDPRTADADPAVRAWAHAGLAQLAPEHGAGPQERDAARAALAGFERLGDPAGQVTAHLLLAVPKPDAGGHAEARGHAEAALALARRHARLRDMAVAQHHLSWHDIRVGDLAAARRRLAEAERLTRRCGEYRLRAVALAALAELARLDGRTEDAERLGRRAVAELATVGPAAPNHRRRVLATIGLALVRAGRFAEAVAVREEWDSGPGPGPCGAGAELPGSGFPGAQAPSAEFSAALLDGALAAGRGERARAADCFARAADTVGAGMDPRDLVAALVGLVGSTPDPAVRRDAFARLTQLCRATGMTLLPWEREELRAAGSDPGSGGASSAREAPTADGPADPDVA</sequence>
<feature type="region of interest" description="Disordered" evidence="1">
    <location>
        <begin position="742"/>
        <end position="765"/>
    </location>
</feature>
<dbReference type="Proteomes" id="UP000292564">
    <property type="component" value="Unassembled WGS sequence"/>
</dbReference>
<dbReference type="InterPro" id="IPR001387">
    <property type="entry name" value="Cro/C1-type_HTH"/>
</dbReference>
<evidence type="ECO:0000313" key="3">
    <source>
        <dbReference type="EMBL" id="RZU50978.1"/>
    </source>
</evidence>
<dbReference type="SMART" id="SM00382">
    <property type="entry name" value="AAA"/>
    <property type="match status" value="1"/>
</dbReference>
<dbReference type="InterPro" id="IPR010982">
    <property type="entry name" value="Lambda_DNA-bd_dom_sf"/>
</dbReference>
<evidence type="ECO:0000256" key="1">
    <source>
        <dbReference type="SAM" id="MobiDB-lite"/>
    </source>
</evidence>
<evidence type="ECO:0000313" key="4">
    <source>
        <dbReference type="Proteomes" id="UP000292564"/>
    </source>
</evidence>
<dbReference type="Gene3D" id="1.25.40.10">
    <property type="entry name" value="Tetratricopeptide repeat domain"/>
    <property type="match status" value="1"/>
</dbReference>
<dbReference type="EMBL" id="SHKY01000001">
    <property type="protein sequence ID" value="RZU50978.1"/>
    <property type="molecule type" value="Genomic_DNA"/>
</dbReference>
<evidence type="ECO:0000259" key="2">
    <source>
        <dbReference type="PROSITE" id="PS50943"/>
    </source>
</evidence>
<keyword evidence="4" id="KW-1185">Reference proteome</keyword>
<name>A0A4Q7ZJC2_9ACTN</name>
<dbReference type="PANTHER" id="PTHR47691">
    <property type="entry name" value="REGULATOR-RELATED"/>
    <property type="match status" value="1"/>
</dbReference>
<dbReference type="RefSeq" id="WP_130509823.1">
    <property type="nucleotide sequence ID" value="NZ_SHKY01000001.1"/>
</dbReference>
<gene>
    <name evidence="3" type="ORF">EV385_2772</name>
</gene>
<protein>
    <submittedName>
        <fullName evidence="3">Putative ATPase</fullName>
    </submittedName>
</protein>
<dbReference type="InterPro" id="IPR003593">
    <property type="entry name" value="AAA+_ATPase"/>
</dbReference>
<dbReference type="InterPro" id="IPR011990">
    <property type="entry name" value="TPR-like_helical_dom_sf"/>
</dbReference>
<proteinExistence type="predicted"/>
<dbReference type="OrthoDB" id="3401125at2"/>
<dbReference type="PROSITE" id="PS50943">
    <property type="entry name" value="HTH_CROC1"/>
    <property type="match status" value="1"/>
</dbReference>
<accession>A0A4Q7ZJC2</accession>
<dbReference type="SUPFAM" id="SSF47413">
    <property type="entry name" value="lambda repressor-like DNA-binding domains"/>
    <property type="match status" value="1"/>
</dbReference>
<feature type="region of interest" description="Disordered" evidence="1">
    <location>
        <begin position="852"/>
        <end position="885"/>
    </location>
</feature>
<dbReference type="Pfam" id="PF13560">
    <property type="entry name" value="HTH_31"/>
    <property type="match status" value="1"/>
</dbReference>
<dbReference type="PANTHER" id="PTHR47691:SF3">
    <property type="entry name" value="HTH-TYPE TRANSCRIPTIONAL REGULATOR RV0890C-RELATED"/>
    <property type="match status" value="1"/>
</dbReference>
<dbReference type="SUPFAM" id="SSF48452">
    <property type="entry name" value="TPR-like"/>
    <property type="match status" value="1"/>
</dbReference>
<comment type="caution">
    <text evidence="3">The sequence shown here is derived from an EMBL/GenBank/DDBJ whole genome shotgun (WGS) entry which is preliminary data.</text>
</comment>
<dbReference type="SMART" id="SM00530">
    <property type="entry name" value="HTH_XRE"/>
    <property type="match status" value="1"/>
</dbReference>
<dbReference type="Gene3D" id="1.10.260.40">
    <property type="entry name" value="lambda repressor-like DNA-binding domains"/>
    <property type="match status" value="1"/>
</dbReference>
<feature type="domain" description="HTH cro/C1-type" evidence="2">
    <location>
        <begin position="18"/>
        <end position="73"/>
    </location>
</feature>
<dbReference type="SUPFAM" id="SSF52540">
    <property type="entry name" value="P-loop containing nucleoside triphosphate hydrolases"/>
    <property type="match status" value="1"/>
</dbReference>
<dbReference type="InterPro" id="IPR027417">
    <property type="entry name" value="P-loop_NTPase"/>
</dbReference>